<dbReference type="InterPro" id="IPR008880">
    <property type="entry name" value="Trigger_fac_C"/>
</dbReference>
<dbReference type="Proteomes" id="UP000176480">
    <property type="component" value="Unassembled WGS sequence"/>
</dbReference>
<dbReference type="AlphaFoldDB" id="A0A1F7J8Z5"/>
<evidence type="ECO:0000256" key="5">
    <source>
        <dbReference type="ARBA" id="ARBA00016902"/>
    </source>
</evidence>
<evidence type="ECO:0000256" key="3">
    <source>
        <dbReference type="ARBA" id="ARBA00005464"/>
    </source>
</evidence>
<dbReference type="EMBL" id="MGAR01000015">
    <property type="protein sequence ID" value="OGK52089.1"/>
    <property type="molecule type" value="Genomic_DNA"/>
</dbReference>
<feature type="coiled-coil region" evidence="10">
    <location>
        <begin position="243"/>
        <end position="270"/>
    </location>
</feature>
<dbReference type="SUPFAM" id="SSF102735">
    <property type="entry name" value="Trigger factor ribosome-binding domain"/>
    <property type="match status" value="1"/>
</dbReference>
<keyword evidence="10" id="KW-0175">Coiled coil</keyword>
<evidence type="ECO:0000256" key="7">
    <source>
        <dbReference type="ARBA" id="ARBA00023186"/>
    </source>
</evidence>
<dbReference type="EC" id="5.2.1.8" evidence="4"/>
<dbReference type="Gene3D" id="3.30.70.1050">
    <property type="entry name" value="Trigger factor ribosome-binding domain"/>
    <property type="match status" value="1"/>
</dbReference>
<dbReference type="PANTHER" id="PTHR30560">
    <property type="entry name" value="TRIGGER FACTOR CHAPERONE AND PEPTIDYL-PROLYL CIS/TRANS ISOMERASE"/>
    <property type="match status" value="1"/>
</dbReference>
<dbReference type="PANTHER" id="PTHR30560:SF3">
    <property type="entry name" value="TRIGGER FACTOR-LIKE PROTEIN TIG, CHLOROPLASTIC"/>
    <property type="match status" value="1"/>
</dbReference>
<dbReference type="Gene3D" id="1.10.3120.10">
    <property type="entry name" value="Trigger factor, C-terminal domain"/>
    <property type="match status" value="1"/>
</dbReference>
<evidence type="ECO:0000256" key="2">
    <source>
        <dbReference type="ARBA" id="ARBA00004496"/>
    </source>
</evidence>
<organism evidence="13 14">
    <name type="scientific">Candidatus Roizmanbacteria bacterium RIFCSPLOWO2_01_FULL_41_22</name>
    <dbReference type="NCBI Taxonomy" id="1802067"/>
    <lineage>
        <taxon>Bacteria</taxon>
        <taxon>Candidatus Roizmaniibacteriota</taxon>
    </lineage>
</organism>
<dbReference type="InterPro" id="IPR037041">
    <property type="entry name" value="Trigger_fac_C_sf"/>
</dbReference>
<dbReference type="GO" id="GO:0015031">
    <property type="term" value="P:protein transport"/>
    <property type="evidence" value="ECO:0007669"/>
    <property type="project" value="InterPro"/>
</dbReference>
<dbReference type="GO" id="GO:0044183">
    <property type="term" value="F:protein folding chaperone"/>
    <property type="evidence" value="ECO:0007669"/>
    <property type="project" value="TreeGrafter"/>
</dbReference>
<comment type="catalytic activity">
    <reaction evidence="1">
        <text>[protein]-peptidylproline (omega=180) = [protein]-peptidylproline (omega=0)</text>
        <dbReference type="Rhea" id="RHEA:16237"/>
        <dbReference type="Rhea" id="RHEA-COMP:10747"/>
        <dbReference type="Rhea" id="RHEA-COMP:10748"/>
        <dbReference type="ChEBI" id="CHEBI:83833"/>
        <dbReference type="ChEBI" id="CHEBI:83834"/>
        <dbReference type="EC" id="5.2.1.8"/>
    </reaction>
</comment>
<dbReference type="GO" id="GO:0003755">
    <property type="term" value="F:peptidyl-prolyl cis-trans isomerase activity"/>
    <property type="evidence" value="ECO:0007669"/>
    <property type="project" value="UniProtKB-KW"/>
</dbReference>
<dbReference type="GO" id="GO:0043335">
    <property type="term" value="P:protein unfolding"/>
    <property type="evidence" value="ECO:0007669"/>
    <property type="project" value="TreeGrafter"/>
</dbReference>
<keyword evidence="7" id="KW-0143">Chaperone</keyword>
<dbReference type="Pfam" id="PF05698">
    <property type="entry name" value="Trigger_C"/>
    <property type="match status" value="1"/>
</dbReference>
<dbReference type="InterPro" id="IPR005215">
    <property type="entry name" value="Trig_fac"/>
</dbReference>
<gene>
    <name evidence="13" type="ORF">A2966_03820</name>
</gene>
<evidence type="ECO:0000313" key="13">
    <source>
        <dbReference type="EMBL" id="OGK52089.1"/>
    </source>
</evidence>
<name>A0A1F7J8Z5_9BACT</name>
<comment type="subcellular location">
    <subcellularLocation>
        <location evidence="2">Cytoplasm</location>
    </subcellularLocation>
</comment>
<evidence type="ECO:0000256" key="8">
    <source>
        <dbReference type="ARBA" id="ARBA00023235"/>
    </source>
</evidence>
<dbReference type="GO" id="GO:0043022">
    <property type="term" value="F:ribosome binding"/>
    <property type="evidence" value="ECO:0007669"/>
    <property type="project" value="TreeGrafter"/>
</dbReference>
<accession>A0A1F7J8Z5</accession>
<evidence type="ECO:0000256" key="6">
    <source>
        <dbReference type="ARBA" id="ARBA00023110"/>
    </source>
</evidence>
<dbReference type="STRING" id="1802067.A2966_03820"/>
<dbReference type="SUPFAM" id="SSF109998">
    <property type="entry name" value="Triger factor/SurA peptide-binding domain-like"/>
    <property type="match status" value="1"/>
</dbReference>
<evidence type="ECO:0000256" key="1">
    <source>
        <dbReference type="ARBA" id="ARBA00000971"/>
    </source>
</evidence>
<sequence length="289" mass="33789">MYNHKINKLPKNTFDIVLTFPWSDIEVEYAKAFEELHKDLVIEGFRKGKAPKELAKKYLKKEDVYNQLMRSLFPKIYEEVISKQNLKPIMSPKITLLKAKENEEWEVKFTTAQKPEIKLGNYKDKLKEARQNVKNGDIWVPGKEPANKEADNEKLKEKNLQETLNTLLKNVACEVSDLIIQDELNHRLSRLLDDIQKLGLTVEGYLKSKGITMDELKKQYSAEILDTYRIEFILQEIADVEGIKVEKADLDKLFGKIQDLKEKEQAQKQAYFYASLMRKQKTLEYLNSL</sequence>
<feature type="domain" description="Trigger factor C-terminal" evidence="12">
    <location>
        <begin position="149"/>
        <end position="271"/>
    </location>
</feature>
<evidence type="ECO:0000256" key="4">
    <source>
        <dbReference type="ARBA" id="ARBA00013194"/>
    </source>
</evidence>
<keyword evidence="8" id="KW-0413">Isomerase</keyword>
<protein>
    <recommendedName>
        <fullName evidence="5">Trigger factor</fullName>
        <ecNumber evidence="4">5.2.1.8</ecNumber>
    </recommendedName>
    <alternativeName>
        <fullName evidence="9">PPIase</fullName>
    </alternativeName>
</protein>
<comment type="similarity">
    <text evidence="3">Belongs to the FKBP-type PPIase family. Tig subfamily.</text>
</comment>
<evidence type="ECO:0000259" key="12">
    <source>
        <dbReference type="Pfam" id="PF05698"/>
    </source>
</evidence>
<dbReference type="InterPro" id="IPR008881">
    <property type="entry name" value="Trigger_fac_ribosome-bd_bac"/>
</dbReference>
<proteinExistence type="inferred from homology"/>
<evidence type="ECO:0000313" key="14">
    <source>
        <dbReference type="Proteomes" id="UP000176480"/>
    </source>
</evidence>
<dbReference type="Pfam" id="PF05697">
    <property type="entry name" value="Trigger_N"/>
    <property type="match status" value="1"/>
</dbReference>
<evidence type="ECO:0000256" key="9">
    <source>
        <dbReference type="ARBA" id="ARBA00029986"/>
    </source>
</evidence>
<evidence type="ECO:0000259" key="11">
    <source>
        <dbReference type="Pfam" id="PF05697"/>
    </source>
</evidence>
<dbReference type="GO" id="GO:0005737">
    <property type="term" value="C:cytoplasm"/>
    <property type="evidence" value="ECO:0007669"/>
    <property type="project" value="UniProtKB-SubCell"/>
</dbReference>
<comment type="caution">
    <text evidence="13">The sequence shown here is derived from an EMBL/GenBank/DDBJ whole genome shotgun (WGS) entry which is preliminary data.</text>
</comment>
<reference evidence="13 14" key="1">
    <citation type="journal article" date="2016" name="Nat. Commun.">
        <title>Thousands of microbial genomes shed light on interconnected biogeochemical processes in an aquifer system.</title>
        <authorList>
            <person name="Anantharaman K."/>
            <person name="Brown C.T."/>
            <person name="Hug L.A."/>
            <person name="Sharon I."/>
            <person name="Castelle C.J."/>
            <person name="Probst A.J."/>
            <person name="Thomas B.C."/>
            <person name="Singh A."/>
            <person name="Wilkins M.J."/>
            <person name="Karaoz U."/>
            <person name="Brodie E.L."/>
            <person name="Williams K.H."/>
            <person name="Hubbard S.S."/>
            <person name="Banfield J.F."/>
        </authorList>
    </citation>
    <scope>NUCLEOTIDE SEQUENCE [LARGE SCALE GENOMIC DNA]</scope>
</reference>
<evidence type="ECO:0000256" key="10">
    <source>
        <dbReference type="SAM" id="Coils"/>
    </source>
</evidence>
<dbReference type="InterPro" id="IPR036611">
    <property type="entry name" value="Trigger_fac_ribosome-bd_sf"/>
</dbReference>
<keyword evidence="6" id="KW-0697">Rotamase</keyword>
<dbReference type="GO" id="GO:0051083">
    <property type="term" value="P:'de novo' cotranslational protein folding"/>
    <property type="evidence" value="ECO:0007669"/>
    <property type="project" value="TreeGrafter"/>
</dbReference>
<feature type="domain" description="Trigger factor ribosome-binding bacterial" evidence="11">
    <location>
        <begin position="4"/>
        <end position="131"/>
    </location>
</feature>
<dbReference type="InterPro" id="IPR027304">
    <property type="entry name" value="Trigger_fact/SurA_dom_sf"/>
</dbReference>